<comment type="similarity">
    <text evidence="2">Belongs to the serine/threonine dehydratase family.</text>
</comment>
<dbReference type="GO" id="GO:0003941">
    <property type="term" value="F:L-serine ammonia-lyase activity"/>
    <property type="evidence" value="ECO:0007669"/>
    <property type="project" value="TreeGrafter"/>
</dbReference>
<feature type="domain" description="Tryptophan synthase beta chain-like PALP" evidence="5">
    <location>
        <begin position="41"/>
        <end position="325"/>
    </location>
</feature>
<keyword evidence="3" id="KW-0663">Pyridoxal phosphate</keyword>
<reference evidence="6 7" key="1">
    <citation type="journal article" date="2014" name="PLoS Genet.">
        <title>Phylogenetically driven sequencing of extremely halophilic archaea reveals strategies for static and dynamic osmo-response.</title>
        <authorList>
            <person name="Becker E.A."/>
            <person name="Seitzer P.M."/>
            <person name="Tritt A."/>
            <person name="Larsen D."/>
            <person name="Krusor M."/>
            <person name="Yao A.I."/>
            <person name="Wu D."/>
            <person name="Madern D."/>
            <person name="Eisen J.A."/>
            <person name="Darling A.E."/>
            <person name="Facciotti M.T."/>
        </authorList>
    </citation>
    <scope>NUCLEOTIDE SEQUENCE [LARGE SCALE GENOMIC DNA]</scope>
    <source>
        <strain evidence="6 7">DSM 1307</strain>
    </source>
</reference>
<dbReference type="eggNOG" id="arCOG01431">
    <property type="taxonomic scope" value="Archaea"/>
</dbReference>
<dbReference type="Gene3D" id="3.40.50.1100">
    <property type="match status" value="2"/>
</dbReference>
<dbReference type="InterPro" id="IPR001926">
    <property type="entry name" value="TrpB-like_PALP"/>
</dbReference>
<evidence type="ECO:0000256" key="2">
    <source>
        <dbReference type="ARBA" id="ARBA00010869"/>
    </source>
</evidence>
<evidence type="ECO:0000259" key="5">
    <source>
        <dbReference type="Pfam" id="PF00291"/>
    </source>
</evidence>
<proteinExistence type="inferred from homology"/>
<dbReference type="PANTHER" id="PTHR48078">
    <property type="entry name" value="THREONINE DEHYDRATASE, MITOCHONDRIAL-RELATED"/>
    <property type="match status" value="1"/>
</dbReference>
<dbReference type="RefSeq" id="WP_004055269.1">
    <property type="nucleotide sequence ID" value="NZ_AOMC01000148.1"/>
</dbReference>
<dbReference type="STRING" id="931277.C448_12581"/>
<evidence type="ECO:0000313" key="7">
    <source>
        <dbReference type="Proteomes" id="UP000011568"/>
    </source>
</evidence>
<comment type="cofactor">
    <cofactor evidence="1">
        <name>pyridoxal 5'-phosphate</name>
        <dbReference type="ChEBI" id="CHEBI:597326"/>
    </cofactor>
</comment>
<dbReference type="CDD" id="cd01562">
    <property type="entry name" value="Thr-dehyd"/>
    <property type="match status" value="1"/>
</dbReference>
<dbReference type="GO" id="GO:0006565">
    <property type="term" value="P:L-serine catabolic process"/>
    <property type="evidence" value="ECO:0007669"/>
    <property type="project" value="TreeGrafter"/>
</dbReference>
<keyword evidence="4" id="KW-0456">Lyase</keyword>
<dbReference type="FunFam" id="3.40.50.1100:FF:000005">
    <property type="entry name" value="Threonine dehydratase catabolic"/>
    <property type="match status" value="1"/>
</dbReference>
<dbReference type="SUPFAM" id="SSF53686">
    <property type="entry name" value="Tryptophan synthase beta subunit-like PLP-dependent enzymes"/>
    <property type="match status" value="1"/>
</dbReference>
<dbReference type="GO" id="GO:0006567">
    <property type="term" value="P:L-threonine catabolic process"/>
    <property type="evidence" value="ECO:0007669"/>
    <property type="project" value="TreeGrafter"/>
</dbReference>
<dbReference type="OrthoDB" id="371827at2157"/>
<dbReference type="Proteomes" id="UP000011568">
    <property type="component" value="Unassembled WGS sequence"/>
</dbReference>
<evidence type="ECO:0000313" key="6">
    <source>
        <dbReference type="EMBL" id="EMA40710.1"/>
    </source>
</evidence>
<protein>
    <submittedName>
        <fullName evidence="6">Pyridoxal-5'-phosphate-dependent protein subunit beta</fullName>
    </submittedName>
</protein>
<dbReference type="GO" id="GO:0004794">
    <property type="term" value="F:threonine deaminase activity"/>
    <property type="evidence" value="ECO:0007669"/>
    <property type="project" value="TreeGrafter"/>
</dbReference>
<evidence type="ECO:0000256" key="1">
    <source>
        <dbReference type="ARBA" id="ARBA00001933"/>
    </source>
</evidence>
<organism evidence="6 7">
    <name type="scientific">Halococcus morrhuae DSM 1307</name>
    <dbReference type="NCBI Taxonomy" id="931277"/>
    <lineage>
        <taxon>Archaea</taxon>
        <taxon>Methanobacteriati</taxon>
        <taxon>Methanobacteriota</taxon>
        <taxon>Stenosarchaea group</taxon>
        <taxon>Halobacteria</taxon>
        <taxon>Halobacteriales</taxon>
        <taxon>Halococcaceae</taxon>
        <taxon>Halococcus</taxon>
    </lineage>
</organism>
<dbReference type="InterPro" id="IPR036052">
    <property type="entry name" value="TrpB-like_PALP_sf"/>
</dbReference>
<sequence length="339" mass="36741">MTSYKPAESPDKTTIFSYHDLTPPTTRDIYEARKIVRQYLPSTPLVRSESLSATLDADVYLKREDTLPTNSFKIRGFYNLVDDLNEEFREPGLITSSMGNHGQGMATAAREFDVPAVIVVPETLENPTKTDNMERLGATVIAHGRDVDEAREYAEQQAAEKGYRYVHGGNEPHLIAGRASAGLEVMADRPDVDVLINPVGGGSSAAAYALTVGKLLSADVIGVQASGADAVYRAWKDGVIEMQDNAETFAEGIKTRTPFALPLEIMQEHLSEMILVEDEDLQASIRRLLADDSILVEGAAASSVAAAFQLRDKLAGKTVVLPISGSNLSMSKLRTIVAD</sequence>
<keyword evidence="7" id="KW-1185">Reference proteome</keyword>
<dbReference type="GO" id="GO:0009097">
    <property type="term" value="P:isoleucine biosynthetic process"/>
    <property type="evidence" value="ECO:0007669"/>
    <property type="project" value="TreeGrafter"/>
</dbReference>
<accession>M0M8H4</accession>
<dbReference type="InterPro" id="IPR050147">
    <property type="entry name" value="Ser/Thr_Dehydratase"/>
</dbReference>
<dbReference type="AlphaFoldDB" id="M0M8H4"/>
<dbReference type="EMBL" id="AOMC01000148">
    <property type="protein sequence ID" value="EMA40710.1"/>
    <property type="molecule type" value="Genomic_DNA"/>
</dbReference>
<evidence type="ECO:0000256" key="3">
    <source>
        <dbReference type="ARBA" id="ARBA00022898"/>
    </source>
</evidence>
<name>M0M8H4_HALMO</name>
<gene>
    <name evidence="6" type="ORF">C448_12581</name>
</gene>
<evidence type="ECO:0000256" key="4">
    <source>
        <dbReference type="ARBA" id="ARBA00023239"/>
    </source>
</evidence>
<dbReference type="PANTHER" id="PTHR48078:SF6">
    <property type="entry name" value="L-THREONINE DEHYDRATASE CATABOLIC TDCB"/>
    <property type="match status" value="1"/>
</dbReference>
<comment type="caution">
    <text evidence="6">The sequence shown here is derived from an EMBL/GenBank/DDBJ whole genome shotgun (WGS) entry which is preliminary data.</text>
</comment>
<dbReference type="Pfam" id="PF00291">
    <property type="entry name" value="PALP"/>
    <property type="match status" value="1"/>
</dbReference>
<dbReference type="PATRIC" id="fig|931277.6.peg.2461"/>